<dbReference type="Proteomes" id="UP000324222">
    <property type="component" value="Unassembled WGS sequence"/>
</dbReference>
<dbReference type="EMBL" id="VSRR010072652">
    <property type="protein sequence ID" value="MPC86840.1"/>
    <property type="molecule type" value="Genomic_DNA"/>
</dbReference>
<proteinExistence type="predicted"/>
<comment type="caution">
    <text evidence="2">The sequence shown here is derived from an EMBL/GenBank/DDBJ whole genome shotgun (WGS) entry which is preliminary data.</text>
</comment>
<organism evidence="2 3">
    <name type="scientific">Portunus trituberculatus</name>
    <name type="common">Swimming crab</name>
    <name type="synonym">Neptunus trituberculatus</name>
    <dbReference type="NCBI Taxonomy" id="210409"/>
    <lineage>
        <taxon>Eukaryota</taxon>
        <taxon>Metazoa</taxon>
        <taxon>Ecdysozoa</taxon>
        <taxon>Arthropoda</taxon>
        <taxon>Crustacea</taxon>
        <taxon>Multicrustacea</taxon>
        <taxon>Malacostraca</taxon>
        <taxon>Eumalacostraca</taxon>
        <taxon>Eucarida</taxon>
        <taxon>Decapoda</taxon>
        <taxon>Pleocyemata</taxon>
        <taxon>Brachyura</taxon>
        <taxon>Eubrachyura</taxon>
        <taxon>Portunoidea</taxon>
        <taxon>Portunidae</taxon>
        <taxon>Portuninae</taxon>
        <taxon>Portunus</taxon>
    </lineage>
</organism>
<feature type="region of interest" description="Disordered" evidence="1">
    <location>
        <begin position="1"/>
        <end position="22"/>
    </location>
</feature>
<reference evidence="2 3" key="1">
    <citation type="submission" date="2019-05" db="EMBL/GenBank/DDBJ databases">
        <title>Another draft genome of Portunus trituberculatus and its Hox gene families provides insights of decapod evolution.</title>
        <authorList>
            <person name="Jeong J.-H."/>
            <person name="Song I."/>
            <person name="Kim S."/>
            <person name="Choi T."/>
            <person name="Kim D."/>
            <person name="Ryu S."/>
            <person name="Kim W."/>
        </authorList>
    </citation>
    <scope>NUCLEOTIDE SEQUENCE [LARGE SCALE GENOMIC DNA]</scope>
    <source>
        <tissue evidence="2">Muscle</tissue>
    </source>
</reference>
<gene>
    <name evidence="2" type="ORF">E2C01_081676</name>
</gene>
<dbReference type="AlphaFoldDB" id="A0A5B7IQE2"/>
<evidence type="ECO:0000313" key="2">
    <source>
        <dbReference type="EMBL" id="MPC86840.1"/>
    </source>
</evidence>
<protein>
    <submittedName>
        <fullName evidence="2">Uncharacterized protein</fullName>
    </submittedName>
</protein>
<name>A0A5B7IQE2_PORTR</name>
<sequence length="63" mass="6986">MPSDPSTSGTSSQANIFPKKGNRSEITTLVTFDKNKKDPFRWISTKQTGDEVVSIIDASYYKA</sequence>
<feature type="compositionally biased region" description="Polar residues" evidence="1">
    <location>
        <begin position="1"/>
        <end position="15"/>
    </location>
</feature>
<accession>A0A5B7IQE2</accession>
<evidence type="ECO:0000256" key="1">
    <source>
        <dbReference type="SAM" id="MobiDB-lite"/>
    </source>
</evidence>
<keyword evidence="3" id="KW-1185">Reference proteome</keyword>
<evidence type="ECO:0000313" key="3">
    <source>
        <dbReference type="Proteomes" id="UP000324222"/>
    </source>
</evidence>